<name>A0A934RB14_9BACT</name>
<dbReference type="EMBL" id="JAENII010000001">
    <property type="protein sequence ID" value="MBK1825686.1"/>
    <property type="molecule type" value="Genomic_DNA"/>
</dbReference>
<dbReference type="AlphaFoldDB" id="A0A934RB14"/>
<dbReference type="NCBIfam" id="TIGR02595">
    <property type="entry name" value="PEP_CTERM"/>
    <property type="match status" value="1"/>
</dbReference>
<dbReference type="Pfam" id="PF07589">
    <property type="entry name" value="PEP-CTERM"/>
    <property type="match status" value="1"/>
</dbReference>
<feature type="chain" id="PRO_5037826692" evidence="1">
    <location>
        <begin position="20"/>
        <end position="247"/>
    </location>
</feature>
<keyword evidence="4" id="KW-1185">Reference proteome</keyword>
<gene>
    <name evidence="3" type="ORF">JIN81_01535</name>
</gene>
<evidence type="ECO:0000313" key="3">
    <source>
        <dbReference type="EMBL" id="MBK1825686.1"/>
    </source>
</evidence>
<protein>
    <submittedName>
        <fullName evidence="3">PEP-CTERM sorting domain-containing protein</fullName>
    </submittedName>
</protein>
<sequence length="247" mass="25289">MRKTHFLLLASITSPVAHGALTFNIDRIGPNESPNPSGGAIAVGDVDGMVNAAYSQSPAGLDGQASGTMTITLTSLTLDGNGADDDTAVFNFTVSATGGTINNDPNDLGVNGNGGGRISDVSESLTFTYTGGSITLGAGATPGDTGVIDFIGFNQIDFSQFTNDGTAPDDVASLAFGGGAATNVTTDEFTFAPNSDAMTVGYVSGDTNDGFKVNHFRARFSLDVVPEPSTALLSMIGLTGFLLRRRR</sequence>
<evidence type="ECO:0000313" key="4">
    <source>
        <dbReference type="Proteomes" id="UP000658278"/>
    </source>
</evidence>
<keyword evidence="1" id="KW-0732">Signal</keyword>
<dbReference type="InterPro" id="IPR013424">
    <property type="entry name" value="Ice-binding_C"/>
</dbReference>
<feature type="signal peptide" evidence="1">
    <location>
        <begin position="1"/>
        <end position="19"/>
    </location>
</feature>
<feature type="domain" description="Ice-binding protein C-terminal" evidence="2">
    <location>
        <begin position="225"/>
        <end position="246"/>
    </location>
</feature>
<accession>A0A934RB14</accession>
<proteinExistence type="predicted"/>
<evidence type="ECO:0000256" key="1">
    <source>
        <dbReference type="SAM" id="SignalP"/>
    </source>
</evidence>
<evidence type="ECO:0000259" key="2">
    <source>
        <dbReference type="Pfam" id="PF07589"/>
    </source>
</evidence>
<comment type="caution">
    <text evidence="3">The sequence shown here is derived from an EMBL/GenBank/DDBJ whole genome shotgun (WGS) entry which is preliminary data.</text>
</comment>
<dbReference type="RefSeq" id="WP_200275585.1">
    <property type="nucleotide sequence ID" value="NZ_JAENII010000001.1"/>
</dbReference>
<organism evidence="3 4">
    <name type="scientific">Haloferula rosea</name>
    <dbReference type="NCBI Taxonomy" id="490093"/>
    <lineage>
        <taxon>Bacteria</taxon>
        <taxon>Pseudomonadati</taxon>
        <taxon>Verrucomicrobiota</taxon>
        <taxon>Verrucomicrobiia</taxon>
        <taxon>Verrucomicrobiales</taxon>
        <taxon>Verrucomicrobiaceae</taxon>
        <taxon>Haloferula</taxon>
    </lineage>
</organism>
<dbReference type="Proteomes" id="UP000658278">
    <property type="component" value="Unassembled WGS sequence"/>
</dbReference>
<reference evidence="3" key="1">
    <citation type="submission" date="2021-01" db="EMBL/GenBank/DDBJ databases">
        <title>Modified the classification status of verrucomicrobia.</title>
        <authorList>
            <person name="Feng X."/>
        </authorList>
    </citation>
    <scope>NUCLEOTIDE SEQUENCE</scope>
    <source>
        <strain evidence="3">KCTC 22201</strain>
    </source>
</reference>